<accession>A0A3G1A5P0</accession>
<reference evidence="2" key="1">
    <citation type="book" date="2010" name="EXTREMOPHILES" publisher="0:0-0">
        <title>Complete genome sequences of ten hyperthermophilic archaea reveal their metabolic capabilities and possible ecological roles.</title>
        <editorList>
            <person name="?"/>
        </editorList>
        <authorList>
            <person name="Ravin N.V."/>
            <person name="Mardanov A.V."/>
            <person name="Bonch-Osmolovskaya E.A."/>
            <person name="Skryabin K.G."/>
        </authorList>
    </citation>
    <scope>NUCLEOTIDE SEQUENCE [LARGE SCALE GENOMIC DNA]</scope>
    <source>
        <strain evidence="2">1505</strain>
    </source>
</reference>
<evidence type="ECO:0000313" key="1">
    <source>
        <dbReference type="EMBL" id="AJB41335.1"/>
    </source>
</evidence>
<evidence type="ECO:0000313" key="2">
    <source>
        <dbReference type="Proteomes" id="UP000266720"/>
    </source>
</evidence>
<proteinExistence type="predicted"/>
<dbReference type="EMBL" id="CP007493">
    <property type="protein sequence ID" value="AJB41335.1"/>
    <property type="molecule type" value="Genomic_DNA"/>
</dbReference>
<gene>
    <name evidence="1" type="ORF">TCARB_0259</name>
</gene>
<dbReference type="Proteomes" id="UP000266720">
    <property type="component" value="Chromosome"/>
</dbReference>
<protein>
    <submittedName>
        <fullName evidence="1">Uncharacterized protein</fullName>
    </submittedName>
</protein>
<name>A0A3G1A5P0_9CREN</name>
<dbReference type="STRING" id="697581.TCARB_0259"/>
<organism evidence="1 2">
    <name type="scientific">Thermofilum adornatum 1505</name>
    <dbReference type="NCBI Taxonomy" id="697581"/>
    <lineage>
        <taxon>Archaea</taxon>
        <taxon>Thermoproteota</taxon>
        <taxon>Thermoprotei</taxon>
        <taxon>Thermofilales</taxon>
        <taxon>Thermofilaceae</taxon>
        <taxon>Thermofilum</taxon>
    </lineage>
</organism>
<sequence length="71" mass="8234">MAYPATLFGVDTDADLEKLASQLSKFSLFRSEIEFLGKKFQLGLKIENMEKSQKFSFINCFRLLRFSSQDK</sequence>
<dbReference type="AlphaFoldDB" id="A0A3G1A5P0"/>
<dbReference type="KEGG" id="tcb:TCARB_0259"/>